<dbReference type="InterPro" id="IPR039420">
    <property type="entry name" value="WalR-like"/>
</dbReference>
<dbReference type="GO" id="GO:0003677">
    <property type="term" value="F:DNA binding"/>
    <property type="evidence" value="ECO:0007669"/>
    <property type="project" value="UniProtKB-KW"/>
</dbReference>
<proteinExistence type="predicted"/>
<accession>A0A918ZWY6</accession>
<dbReference type="InterPro" id="IPR011006">
    <property type="entry name" value="CheY-like_superfamily"/>
</dbReference>
<dbReference type="Proteomes" id="UP000608024">
    <property type="component" value="Unassembled WGS sequence"/>
</dbReference>
<feature type="region of interest" description="Disordered" evidence="3">
    <location>
        <begin position="63"/>
        <end position="83"/>
    </location>
</feature>
<evidence type="ECO:0000259" key="4">
    <source>
        <dbReference type="PROSITE" id="PS50110"/>
    </source>
</evidence>
<evidence type="ECO:0000256" key="3">
    <source>
        <dbReference type="SAM" id="MobiDB-lite"/>
    </source>
</evidence>
<dbReference type="EMBL" id="BNBT01000080">
    <property type="protein sequence ID" value="GHE73282.1"/>
    <property type="molecule type" value="Genomic_DNA"/>
</dbReference>
<dbReference type="InterPro" id="IPR001789">
    <property type="entry name" value="Sig_transdc_resp-reg_receiver"/>
</dbReference>
<dbReference type="Gene3D" id="3.40.50.2300">
    <property type="match status" value="1"/>
</dbReference>
<reference evidence="5" key="1">
    <citation type="journal article" date="2014" name="Int. J. Syst. Evol. Microbiol.">
        <title>Complete genome sequence of Corynebacterium casei LMG S-19264T (=DSM 44701T), isolated from a smear-ripened cheese.</title>
        <authorList>
            <consortium name="US DOE Joint Genome Institute (JGI-PGF)"/>
            <person name="Walter F."/>
            <person name="Albersmeier A."/>
            <person name="Kalinowski J."/>
            <person name="Ruckert C."/>
        </authorList>
    </citation>
    <scope>NUCLEOTIDE SEQUENCE</scope>
    <source>
        <strain evidence="5">JCM 4784</strain>
    </source>
</reference>
<evidence type="ECO:0000313" key="6">
    <source>
        <dbReference type="Proteomes" id="UP000608024"/>
    </source>
</evidence>
<dbReference type="PROSITE" id="PS50110">
    <property type="entry name" value="RESPONSE_REGULATORY"/>
    <property type="match status" value="1"/>
</dbReference>
<dbReference type="AlphaFoldDB" id="A0A918ZWY6"/>
<evidence type="ECO:0000256" key="2">
    <source>
        <dbReference type="PROSITE-ProRule" id="PRU00169"/>
    </source>
</evidence>
<dbReference type="CDD" id="cd17535">
    <property type="entry name" value="REC_NarL-like"/>
    <property type="match status" value="1"/>
</dbReference>
<evidence type="ECO:0000313" key="5">
    <source>
        <dbReference type="EMBL" id="GHE73282.1"/>
    </source>
</evidence>
<comment type="caution">
    <text evidence="5">The sequence shown here is derived from an EMBL/GenBank/DDBJ whole genome shotgun (WGS) entry which is preliminary data.</text>
</comment>
<dbReference type="SUPFAM" id="SSF52172">
    <property type="entry name" value="CheY-like"/>
    <property type="match status" value="1"/>
</dbReference>
<name>A0A918ZWY6_9ACTN</name>
<keyword evidence="6" id="KW-1185">Reference proteome</keyword>
<dbReference type="InterPro" id="IPR058245">
    <property type="entry name" value="NreC/VraR/RcsB-like_REC"/>
</dbReference>
<keyword evidence="2" id="KW-0597">Phosphoprotein</keyword>
<reference evidence="5" key="2">
    <citation type="submission" date="2020-09" db="EMBL/GenBank/DDBJ databases">
        <authorList>
            <person name="Sun Q."/>
            <person name="Ohkuma M."/>
        </authorList>
    </citation>
    <scope>NUCLEOTIDE SEQUENCE</scope>
    <source>
        <strain evidence="5">JCM 4784</strain>
    </source>
</reference>
<organism evidence="5 6">
    <name type="scientific">Streptomyces longispororuber</name>
    <dbReference type="NCBI Taxonomy" id="68230"/>
    <lineage>
        <taxon>Bacteria</taxon>
        <taxon>Bacillati</taxon>
        <taxon>Actinomycetota</taxon>
        <taxon>Actinomycetes</taxon>
        <taxon>Kitasatosporales</taxon>
        <taxon>Streptomycetaceae</taxon>
        <taxon>Streptomyces</taxon>
    </lineage>
</organism>
<protein>
    <recommendedName>
        <fullName evidence="4">Response regulatory domain-containing protein</fullName>
    </recommendedName>
</protein>
<sequence>MIRVVLADDQTVVRAGFRALLDLTDDLVVVAEAADGAQAVELARTTRPDVVLMDIRMPGVDGLEATRAGSPPLRSWPPSASWS</sequence>
<dbReference type="Pfam" id="PF00072">
    <property type="entry name" value="Response_reg"/>
    <property type="match status" value="1"/>
</dbReference>
<evidence type="ECO:0000256" key="1">
    <source>
        <dbReference type="ARBA" id="ARBA00023125"/>
    </source>
</evidence>
<dbReference type="GO" id="GO:0000160">
    <property type="term" value="P:phosphorelay signal transduction system"/>
    <property type="evidence" value="ECO:0007669"/>
    <property type="project" value="InterPro"/>
</dbReference>
<gene>
    <name evidence="5" type="ORF">GCM10018785_46720</name>
</gene>
<dbReference type="PANTHER" id="PTHR43214">
    <property type="entry name" value="TWO-COMPONENT RESPONSE REGULATOR"/>
    <property type="match status" value="1"/>
</dbReference>
<keyword evidence="1" id="KW-0238">DNA-binding</keyword>
<feature type="modified residue" description="4-aspartylphosphate" evidence="2">
    <location>
        <position position="54"/>
    </location>
</feature>
<feature type="domain" description="Response regulatory" evidence="4">
    <location>
        <begin position="3"/>
        <end position="83"/>
    </location>
</feature>